<feature type="transmembrane region" description="Helical" evidence="5">
    <location>
        <begin position="377"/>
        <end position="398"/>
    </location>
</feature>
<dbReference type="CDD" id="cd13128">
    <property type="entry name" value="MATE_Wzx_like"/>
    <property type="match status" value="1"/>
</dbReference>
<comment type="caution">
    <text evidence="6">The sequence shown here is derived from an EMBL/GenBank/DDBJ whole genome shotgun (WGS) entry which is preliminary data.</text>
</comment>
<feature type="transmembrane region" description="Helical" evidence="5">
    <location>
        <begin position="439"/>
        <end position="457"/>
    </location>
</feature>
<protein>
    <submittedName>
        <fullName evidence="7">Membrane protein involved in the export of O-antigen and teichoic acid</fullName>
    </submittedName>
</protein>
<dbReference type="EMBL" id="AUZH01000026">
    <property type="protein sequence ID" value="KFN87461.1"/>
    <property type="molecule type" value="Genomic_DNA"/>
</dbReference>
<evidence type="ECO:0000313" key="9">
    <source>
        <dbReference type="Proteomes" id="UP000182793"/>
    </source>
</evidence>
<feature type="transmembrane region" description="Helical" evidence="5">
    <location>
        <begin position="207"/>
        <end position="226"/>
    </location>
</feature>
<keyword evidence="2 5" id="KW-0812">Transmembrane</keyword>
<feature type="transmembrane region" description="Helical" evidence="5">
    <location>
        <begin position="315"/>
        <end position="339"/>
    </location>
</feature>
<proteinExistence type="predicted"/>
<evidence type="ECO:0000256" key="5">
    <source>
        <dbReference type="SAM" id="Phobius"/>
    </source>
</evidence>
<reference evidence="7 9" key="2">
    <citation type="submission" date="2016-10" db="EMBL/GenBank/DDBJ databases">
        <authorList>
            <person name="Varghese N."/>
            <person name="Submissions S."/>
        </authorList>
    </citation>
    <scope>NUCLEOTIDE SEQUENCE [LARGE SCALE GENOMIC DNA]</scope>
    <source>
        <strain evidence="7 9">JB1</strain>
    </source>
</reference>
<dbReference type="Pfam" id="PF01943">
    <property type="entry name" value="Polysacc_synt"/>
    <property type="match status" value="1"/>
</dbReference>
<feature type="transmembrane region" description="Helical" evidence="5">
    <location>
        <begin position="164"/>
        <end position="186"/>
    </location>
</feature>
<dbReference type="PANTHER" id="PTHR43424:SF1">
    <property type="entry name" value="LOCUS PUTATIVE PROTEIN 1-RELATED"/>
    <property type="match status" value="1"/>
</dbReference>
<keyword evidence="9" id="KW-1185">Reference proteome</keyword>
<feature type="transmembrane region" description="Helical" evidence="5">
    <location>
        <begin position="12"/>
        <end position="29"/>
    </location>
</feature>
<dbReference type="EMBL" id="FOTG01000003">
    <property type="protein sequence ID" value="SFL15246.1"/>
    <property type="molecule type" value="Genomic_DNA"/>
</dbReference>
<feature type="transmembrane region" description="Helical" evidence="5">
    <location>
        <begin position="140"/>
        <end position="158"/>
    </location>
</feature>
<dbReference type="RefSeq" id="WP_039697064.1">
    <property type="nucleotide sequence ID" value="NZ_AUZH01000026.1"/>
</dbReference>
<dbReference type="GO" id="GO:0016020">
    <property type="term" value="C:membrane"/>
    <property type="evidence" value="ECO:0007669"/>
    <property type="project" value="UniProtKB-SubCell"/>
</dbReference>
<evidence type="ECO:0000256" key="3">
    <source>
        <dbReference type="ARBA" id="ARBA00022989"/>
    </source>
</evidence>
<evidence type="ECO:0000256" key="1">
    <source>
        <dbReference type="ARBA" id="ARBA00004141"/>
    </source>
</evidence>
<evidence type="ECO:0000256" key="4">
    <source>
        <dbReference type="ARBA" id="ARBA00023136"/>
    </source>
</evidence>
<feature type="transmembrane region" description="Helical" evidence="5">
    <location>
        <begin position="410"/>
        <end position="427"/>
    </location>
</feature>
<evidence type="ECO:0000313" key="6">
    <source>
        <dbReference type="EMBL" id="KFN87461.1"/>
    </source>
</evidence>
<comment type="subcellular location">
    <subcellularLocation>
        <location evidence="1">Membrane</location>
        <topology evidence="1">Multi-pass membrane protein</topology>
    </subcellularLocation>
</comment>
<dbReference type="InterPro" id="IPR002797">
    <property type="entry name" value="Polysacc_synth"/>
</dbReference>
<accession>A0A091BP68</accession>
<gene>
    <name evidence="6" type="ORF">H702_07445</name>
    <name evidence="7" type="ORF">SAMN02910290_00638</name>
</gene>
<dbReference type="InterPro" id="IPR052556">
    <property type="entry name" value="PolySynth_Transporter"/>
</dbReference>
<feature type="transmembrane region" description="Helical" evidence="5">
    <location>
        <begin position="283"/>
        <end position="303"/>
    </location>
</feature>
<dbReference type="Proteomes" id="UP000182793">
    <property type="component" value="Unassembled WGS sequence"/>
</dbReference>
<dbReference type="AlphaFoldDB" id="A0A091BP68"/>
<dbReference type="PANTHER" id="PTHR43424">
    <property type="entry name" value="LOCUS PUTATIVE PROTEIN 1-RELATED"/>
    <property type="match status" value="1"/>
</dbReference>
<evidence type="ECO:0000313" key="8">
    <source>
        <dbReference type="Proteomes" id="UP000029382"/>
    </source>
</evidence>
<dbReference type="Proteomes" id="UP000029382">
    <property type="component" value="Unassembled WGS sequence"/>
</dbReference>
<name>A0A091BP68_STREI</name>
<keyword evidence="3 5" id="KW-1133">Transmembrane helix</keyword>
<keyword evidence="4 5" id="KW-0472">Membrane</keyword>
<feature type="transmembrane region" description="Helical" evidence="5">
    <location>
        <begin position="41"/>
        <end position="62"/>
    </location>
</feature>
<evidence type="ECO:0000313" key="7">
    <source>
        <dbReference type="EMBL" id="SFL15246.1"/>
    </source>
</evidence>
<feature type="transmembrane region" description="Helical" evidence="5">
    <location>
        <begin position="111"/>
        <end position="133"/>
    </location>
</feature>
<evidence type="ECO:0000256" key="2">
    <source>
        <dbReference type="ARBA" id="ARBA00022692"/>
    </source>
</evidence>
<sequence>MKTVKNYVYSSSYQLFLIIVPFATIPYVSRVLGAELIGVNSFTNTIMTYFVLFANLGTTVYGNRTIAYYRESITKRSQKFWEILILKLVVSLVIYLMFLVFIWLYPNYRTVFMIQSVQILATAVDVSWLFDGLEDFKRTVVRNFIVKLASVMMIFLFVKTPQDFNTYVLIMVGSSLVGNLTLWTYLRRYITSIKFTNLNIAEHFAPVFALFVPQIASTIFVSLNKVLLGTLSTMSQAGYFENADKVIRVLLALVSSIGVVIFPKVANAYKNRDTKKVIELTKLTFNAVNIITIPMVIGMISISDIFSDIFFGPEFLGIDIVLSILILELLFMGYSSVLGSQYLIATGQAKYLSVAVIGGLFTTSVSSIILIPHHGAVGAAIASVVGEATIAFIELIFIRKQINILELCKDVPKYSIASLLMFLGIYMTKLLTVPPYINLFMRIIVGGVIYGVSLLLLKPQLVKISIEKIKFAKK</sequence>
<feature type="transmembrane region" description="Helical" evidence="5">
    <location>
        <begin position="246"/>
        <end position="262"/>
    </location>
</feature>
<reference evidence="6 8" key="1">
    <citation type="journal article" date="2014" name="Genome Announc.">
        <title>Draft Genome Sequences of Streptococcus bovis Strains ATCC 33317 and JB1.</title>
        <authorList>
            <person name="Benahmed F.H."/>
            <person name="Gopinath G.R."/>
            <person name="Harbottle H."/>
            <person name="Cotta M.A."/>
            <person name="Luo Y."/>
            <person name="Henderson C."/>
            <person name="Teri P."/>
            <person name="Soppet D."/>
            <person name="Rasmussen M."/>
            <person name="Whitehead T.R."/>
            <person name="Davidson M."/>
        </authorList>
    </citation>
    <scope>NUCLEOTIDE SEQUENCE [LARGE SCALE GENOMIC DNA]</scope>
    <source>
        <strain evidence="6 8">JB1</strain>
    </source>
</reference>
<organism evidence="6 8">
    <name type="scientific">Streptococcus equinus JB1</name>
    <dbReference type="NCBI Taxonomy" id="1294274"/>
    <lineage>
        <taxon>Bacteria</taxon>
        <taxon>Bacillati</taxon>
        <taxon>Bacillota</taxon>
        <taxon>Bacilli</taxon>
        <taxon>Lactobacillales</taxon>
        <taxon>Streptococcaceae</taxon>
        <taxon>Streptococcus</taxon>
    </lineage>
</organism>
<feature type="transmembrane region" description="Helical" evidence="5">
    <location>
        <begin position="351"/>
        <end position="371"/>
    </location>
</feature>
<feature type="transmembrane region" description="Helical" evidence="5">
    <location>
        <begin position="83"/>
        <end position="105"/>
    </location>
</feature>